<comment type="caution">
    <text evidence="8">The sequence shown here is derived from an EMBL/GenBank/DDBJ whole genome shotgun (WGS) entry which is preliminary data.</text>
</comment>
<keyword evidence="2 7" id="KW-0820">tRNA-binding</keyword>
<comment type="subunit">
    <text evidence="7">Monomer.</text>
</comment>
<dbReference type="AlphaFoldDB" id="A0A1B8Q9D9"/>
<gene>
    <name evidence="7" type="primary">pth</name>
    <name evidence="8" type="ORF">A9306_02470</name>
</gene>
<comment type="function">
    <text evidence="7">Hydrolyzes ribosome-free peptidyl-tRNAs (with 1 or more amino acids incorporated), which drop off the ribosome during protein synthesis, or as a result of ribosome stalling.</text>
</comment>
<organism evidence="8 9">
    <name type="scientific">Faucicola atlantae</name>
    <dbReference type="NCBI Taxonomy" id="34059"/>
    <lineage>
        <taxon>Bacteria</taxon>
        <taxon>Pseudomonadati</taxon>
        <taxon>Pseudomonadota</taxon>
        <taxon>Gammaproteobacteria</taxon>
        <taxon>Moraxellales</taxon>
        <taxon>Moraxellaceae</taxon>
        <taxon>Faucicola</taxon>
    </lineage>
</organism>
<dbReference type="GO" id="GO:0000049">
    <property type="term" value="F:tRNA binding"/>
    <property type="evidence" value="ECO:0007669"/>
    <property type="project" value="UniProtKB-UniRule"/>
</dbReference>
<feature type="site" description="Discriminates between blocked and unblocked aminoacyl-tRNA" evidence="7">
    <location>
        <position position="19"/>
    </location>
</feature>
<comment type="similarity">
    <text evidence="5 7">Belongs to the PTH family.</text>
</comment>
<evidence type="ECO:0000313" key="9">
    <source>
        <dbReference type="Proteomes" id="UP000092616"/>
    </source>
</evidence>
<evidence type="ECO:0000256" key="5">
    <source>
        <dbReference type="ARBA" id="ARBA00038063"/>
    </source>
</evidence>
<name>A0A1B8Q9D9_9GAMM</name>
<feature type="site" description="Stabilizes the basic form of H active site to accept a proton" evidence="7">
    <location>
        <position position="102"/>
    </location>
</feature>
<keyword evidence="4 7" id="KW-0694">RNA-binding</keyword>
<comment type="catalytic activity">
    <reaction evidence="7">
        <text>an N-acyl-L-alpha-aminoacyl-tRNA + H2O = an N-acyl-L-amino acid + a tRNA + H(+)</text>
        <dbReference type="Rhea" id="RHEA:54448"/>
        <dbReference type="Rhea" id="RHEA-COMP:10123"/>
        <dbReference type="Rhea" id="RHEA-COMP:13883"/>
        <dbReference type="ChEBI" id="CHEBI:15377"/>
        <dbReference type="ChEBI" id="CHEBI:15378"/>
        <dbReference type="ChEBI" id="CHEBI:59874"/>
        <dbReference type="ChEBI" id="CHEBI:78442"/>
        <dbReference type="ChEBI" id="CHEBI:138191"/>
        <dbReference type="EC" id="3.1.1.29"/>
    </reaction>
</comment>
<reference evidence="8 9" key="1">
    <citation type="submission" date="2016-06" db="EMBL/GenBank/DDBJ databases">
        <title>Draft genome of Moraxella atlantae CCUG 59586.</title>
        <authorList>
            <person name="Salva-Serra F."/>
            <person name="Engstrom-Jakobsson H."/>
            <person name="Thorell K."/>
            <person name="Gonzales-Siles L."/>
            <person name="Karlsson R."/>
            <person name="Boulund F."/>
            <person name="Engstrand L."/>
            <person name="Kristiansson E."/>
            <person name="Moore E."/>
        </authorList>
    </citation>
    <scope>NUCLEOTIDE SEQUENCE [LARGE SCALE GENOMIC DNA]</scope>
    <source>
        <strain evidence="8 9">CCUG 59586</strain>
    </source>
</reference>
<feature type="binding site" evidence="7">
    <location>
        <position position="77"/>
    </location>
    <ligand>
        <name>tRNA</name>
        <dbReference type="ChEBI" id="CHEBI:17843"/>
    </ligand>
</feature>
<dbReference type="GO" id="GO:0004045">
    <property type="term" value="F:peptidyl-tRNA hydrolase activity"/>
    <property type="evidence" value="ECO:0007669"/>
    <property type="project" value="UniProtKB-UniRule"/>
</dbReference>
<dbReference type="FunFam" id="3.40.50.1470:FF:000001">
    <property type="entry name" value="Peptidyl-tRNA hydrolase"/>
    <property type="match status" value="1"/>
</dbReference>
<dbReference type="EC" id="3.1.1.29" evidence="1 7"/>
<evidence type="ECO:0000256" key="7">
    <source>
        <dbReference type="HAMAP-Rule" id="MF_00083"/>
    </source>
</evidence>
<dbReference type="Pfam" id="PF01195">
    <property type="entry name" value="Pept_tRNA_hydro"/>
    <property type="match status" value="1"/>
</dbReference>
<dbReference type="NCBIfam" id="TIGR00447">
    <property type="entry name" value="pth"/>
    <property type="match status" value="1"/>
</dbReference>
<dbReference type="InterPro" id="IPR036416">
    <property type="entry name" value="Pept_tRNA_hydro_sf"/>
</dbReference>
<feature type="binding site" evidence="7">
    <location>
        <position position="24"/>
    </location>
    <ligand>
        <name>tRNA</name>
        <dbReference type="ChEBI" id="CHEBI:17843"/>
    </ligand>
</feature>
<keyword evidence="9" id="KW-1185">Reference proteome</keyword>
<evidence type="ECO:0000256" key="6">
    <source>
        <dbReference type="ARBA" id="ARBA00050038"/>
    </source>
</evidence>
<dbReference type="Gene3D" id="3.40.50.1470">
    <property type="entry name" value="Peptidyl-tRNA hydrolase"/>
    <property type="match status" value="1"/>
</dbReference>
<dbReference type="SUPFAM" id="SSF53178">
    <property type="entry name" value="Peptidyl-tRNA hydrolase-like"/>
    <property type="match status" value="1"/>
</dbReference>
<dbReference type="CDD" id="cd00462">
    <property type="entry name" value="PTH"/>
    <property type="match status" value="1"/>
</dbReference>
<feature type="binding site" evidence="7">
    <location>
        <position position="123"/>
    </location>
    <ligand>
        <name>tRNA</name>
        <dbReference type="ChEBI" id="CHEBI:17843"/>
    </ligand>
</feature>
<dbReference type="HAMAP" id="MF_00083">
    <property type="entry name" value="Pept_tRNA_hydro_bact"/>
    <property type="match status" value="1"/>
</dbReference>
<sequence length="200" mass="21655">MSDRSNTSPNLKLIVGLGNPGAQYTQTRHNAGFWLVQRIADEYGIKLSQDKKFHGLVGRGQVAGHEVRLLLPTTFMNASGQSVCPLSQFFAIPPNQILIAHDELDLPVGRVRLKLGGGHGGHNGLRDIMPCLGADFYRLRLGIGHPGHKSLVVGYVMSAPTSDERIVLERMLDATMQELPDLVAGNIASAQQTLHGFAAE</sequence>
<keyword evidence="3 7" id="KW-0378">Hydrolase</keyword>
<accession>A0A1B8Q9D9</accession>
<dbReference type="InterPro" id="IPR018171">
    <property type="entry name" value="Pept_tRNA_hydro_CS"/>
</dbReference>
<comment type="function">
    <text evidence="7">Catalyzes the release of premature peptidyl moieties from peptidyl-tRNA molecules trapped in stalled 50S ribosomal subunits, and thus maintains levels of free tRNAs and 50S ribosomes.</text>
</comment>
<comment type="subcellular location">
    <subcellularLocation>
        <location evidence="7">Cytoplasm</location>
    </subcellularLocation>
</comment>
<dbReference type="GO" id="GO:0072344">
    <property type="term" value="P:rescue of stalled ribosome"/>
    <property type="evidence" value="ECO:0007669"/>
    <property type="project" value="UniProtKB-UniRule"/>
</dbReference>
<dbReference type="GO" id="GO:0006515">
    <property type="term" value="P:protein quality control for misfolded or incompletely synthesized proteins"/>
    <property type="evidence" value="ECO:0007669"/>
    <property type="project" value="UniProtKB-UniRule"/>
</dbReference>
<dbReference type="GO" id="GO:0005737">
    <property type="term" value="C:cytoplasm"/>
    <property type="evidence" value="ECO:0007669"/>
    <property type="project" value="UniProtKB-SubCell"/>
</dbReference>
<evidence type="ECO:0000256" key="3">
    <source>
        <dbReference type="ARBA" id="ARBA00022801"/>
    </source>
</evidence>
<evidence type="ECO:0000256" key="2">
    <source>
        <dbReference type="ARBA" id="ARBA00022555"/>
    </source>
</evidence>
<dbReference type="RefSeq" id="WP_067338907.1">
    <property type="nucleotide sequence ID" value="NZ_LZNA01000070.1"/>
</dbReference>
<dbReference type="InterPro" id="IPR001328">
    <property type="entry name" value="Pept_tRNA_hydro"/>
</dbReference>
<dbReference type="EMBL" id="LZNA01000070">
    <property type="protein sequence ID" value="OBX75398.1"/>
    <property type="molecule type" value="Genomic_DNA"/>
</dbReference>
<dbReference type="PROSITE" id="PS01196">
    <property type="entry name" value="PEPT_TRNA_HYDROL_2"/>
    <property type="match status" value="1"/>
</dbReference>
<keyword evidence="7" id="KW-0963">Cytoplasm</keyword>
<evidence type="ECO:0000313" key="8">
    <source>
        <dbReference type="EMBL" id="OBX75398.1"/>
    </source>
</evidence>
<proteinExistence type="inferred from homology"/>
<dbReference type="Proteomes" id="UP000092616">
    <property type="component" value="Unassembled WGS sequence"/>
</dbReference>
<feature type="active site" description="Proton acceptor" evidence="7">
    <location>
        <position position="29"/>
    </location>
</feature>
<evidence type="ECO:0000256" key="4">
    <source>
        <dbReference type="ARBA" id="ARBA00022884"/>
    </source>
</evidence>
<feature type="binding site" evidence="7">
    <location>
        <position position="75"/>
    </location>
    <ligand>
        <name>tRNA</name>
        <dbReference type="ChEBI" id="CHEBI:17843"/>
    </ligand>
</feature>
<protein>
    <recommendedName>
        <fullName evidence="6 7">Peptidyl-tRNA hydrolase</fullName>
        <shortName evidence="7">Pth</shortName>
        <ecNumber evidence="1 7">3.1.1.29</ecNumber>
    </recommendedName>
</protein>
<dbReference type="PANTHER" id="PTHR17224">
    <property type="entry name" value="PEPTIDYL-TRNA HYDROLASE"/>
    <property type="match status" value="1"/>
</dbReference>
<dbReference type="PANTHER" id="PTHR17224:SF1">
    <property type="entry name" value="PEPTIDYL-TRNA HYDROLASE"/>
    <property type="match status" value="1"/>
</dbReference>
<evidence type="ECO:0000256" key="1">
    <source>
        <dbReference type="ARBA" id="ARBA00013260"/>
    </source>
</evidence>